<dbReference type="InterPro" id="IPR003593">
    <property type="entry name" value="AAA+_ATPase"/>
</dbReference>
<dbReference type="PROSITE" id="PS00675">
    <property type="entry name" value="SIGMA54_INTERACT_1"/>
    <property type="match status" value="1"/>
</dbReference>
<dbReference type="PROSITE" id="PS50110">
    <property type="entry name" value="RESPONSE_REGULATORY"/>
    <property type="match status" value="1"/>
</dbReference>
<dbReference type="PRINTS" id="PR01590">
    <property type="entry name" value="HTHFIS"/>
</dbReference>
<dbReference type="SUPFAM" id="SSF52540">
    <property type="entry name" value="P-loop containing nucleoside triphosphate hydrolases"/>
    <property type="match status" value="1"/>
</dbReference>
<name>A0A1W1BQH0_9ZZZZ</name>
<dbReference type="Pfam" id="PF00072">
    <property type="entry name" value="Response_reg"/>
    <property type="match status" value="1"/>
</dbReference>
<evidence type="ECO:0000259" key="6">
    <source>
        <dbReference type="PROSITE" id="PS50045"/>
    </source>
</evidence>
<keyword evidence="5" id="KW-0804">Transcription</keyword>
<dbReference type="InterPro" id="IPR009057">
    <property type="entry name" value="Homeodomain-like_sf"/>
</dbReference>
<dbReference type="SMART" id="SM00382">
    <property type="entry name" value="AAA"/>
    <property type="match status" value="1"/>
</dbReference>
<dbReference type="InterPro" id="IPR025662">
    <property type="entry name" value="Sigma_54_int_dom_ATP-bd_1"/>
</dbReference>
<dbReference type="Gene3D" id="3.40.50.2300">
    <property type="match status" value="1"/>
</dbReference>
<accession>A0A1W1BQH0</accession>
<dbReference type="GO" id="GO:0005524">
    <property type="term" value="F:ATP binding"/>
    <property type="evidence" value="ECO:0007669"/>
    <property type="project" value="UniProtKB-KW"/>
</dbReference>
<dbReference type="SUPFAM" id="SSF46689">
    <property type="entry name" value="Homeodomain-like"/>
    <property type="match status" value="1"/>
</dbReference>
<dbReference type="Pfam" id="PF25601">
    <property type="entry name" value="AAA_lid_14"/>
    <property type="match status" value="1"/>
</dbReference>
<dbReference type="SMART" id="SM00448">
    <property type="entry name" value="REC"/>
    <property type="match status" value="1"/>
</dbReference>
<dbReference type="FunFam" id="3.40.50.300:FF:000006">
    <property type="entry name" value="DNA-binding transcriptional regulator NtrC"/>
    <property type="match status" value="1"/>
</dbReference>
<sequence>MKIAIVEDDINMRKSLEIAMSTLKEYEIKSFKNAKDALKALDDSFDLVITDINMPGMDGIEFVKKLGGRYEVIIMTGNATLQRAIESIHLGVKDFLLKPFDVETLIKAIERESKVQKVLKKSSKSSIKSSEDFLGSSSALESVLALARRAAKTDATVLLLGESGVGKELFAKYIHKNSPRASKPFIAINMAAIPENLIESELFGFVKGAFTDAYADKPGQFELANGGTIFLDEIGEMPYHLQAKLLRVLQEREVRRLGSDKSIKIDVRIVSATNANLLTKIKNGEFREDLYYRLNTIPLNIPPLRKRKEEILQIAGKILQQKCQEYGLEQKEFSDDAKEMLQAYEWPGNIRELISVVERAAILSQGKEIISEDLFLESRGVKREKNSIQEMEKALIAEVLDSCNGDIQESAKILGMSKTALNKKIKQYNLGV</sequence>
<dbReference type="InterPro" id="IPR011006">
    <property type="entry name" value="CheY-like_superfamily"/>
</dbReference>
<feature type="domain" description="Sigma-54 factor interaction" evidence="6">
    <location>
        <begin position="133"/>
        <end position="362"/>
    </location>
</feature>
<reference evidence="8" key="1">
    <citation type="submission" date="2016-10" db="EMBL/GenBank/DDBJ databases">
        <authorList>
            <person name="de Groot N.N."/>
        </authorList>
    </citation>
    <scope>NUCLEOTIDE SEQUENCE</scope>
</reference>
<keyword evidence="3" id="KW-0805">Transcription regulation</keyword>
<dbReference type="EMBL" id="FPHB01000036">
    <property type="protein sequence ID" value="SFV55810.1"/>
    <property type="molecule type" value="Genomic_DNA"/>
</dbReference>
<dbReference type="Gene3D" id="3.40.50.300">
    <property type="entry name" value="P-loop containing nucleotide triphosphate hydrolases"/>
    <property type="match status" value="1"/>
</dbReference>
<dbReference type="InterPro" id="IPR058031">
    <property type="entry name" value="AAA_lid_NorR"/>
</dbReference>
<dbReference type="PROSITE" id="PS50045">
    <property type="entry name" value="SIGMA54_INTERACT_4"/>
    <property type="match status" value="1"/>
</dbReference>
<dbReference type="GO" id="GO:0043565">
    <property type="term" value="F:sequence-specific DNA binding"/>
    <property type="evidence" value="ECO:0007669"/>
    <property type="project" value="InterPro"/>
</dbReference>
<proteinExistence type="predicted"/>
<keyword evidence="4" id="KW-0238">DNA-binding</keyword>
<evidence type="ECO:0000259" key="7">
    <source>
        <dbReference type="PROSITE" id="PS50110"/>
    </source>
</evidence>
<dbReference type="InterPro" id="IPR002197">
    <property type="entry name" value="HTH_Fis"/>
</dbReference>
<dbReference type="Pfam" id="PF00158">
    <property type="entry name" value="Sigma54_activat"/>
    <property type="match status" value="1"/>
</dbReference>
<evidence type="ECO:0000256" key="4">
    <source>
        <dbReference type="ARBA" id="ARBA00023125"/>
    </source>
</evidence>
<gene>
    <name evidence="8" type="ORF">MNB_SM-7-841</name>
</gene>
<dbReference type="GO" id="GO:0006355">
    <property type="term" value="P:regulation of DNA-templated transcription"/>
    <property type="evidence" value="ECO:0007669"/>
    <property type="project" value="InterPro"/>
</dbReference>
<dbReference type="GO" id="GO:0000160">
    <property type="term" value="P:phosphorelay signal transduction system"/>
    <property type="evidence" value="ECO:0007669"/>
    <property type="project" value="InterPro"/>
</dbReference>
<evidence type="ECO:0000256" key="5">
    <source>
        <dbReference type="ARBA" id="ARBA00023163"/>
    </source>
</evidence>
<evidence type="ECO:0000256" key="2">
    <source>
        <dbReference type="ARBA" id="ARBA00022840"/>
    </source>
</evidence>
<dbReference type="InterPro" id="IPR025943">
    <property type="entry name" value="Sigma_54_int_dom_ATP-bd_2"/>
</dbReference>
<protein>
    <submittedName>
        <fullName evidence="8">Signal-transduction regulatory protein FlgR</fullName>
    </submittedName>
</protein>
<dbReference type="InterPro" id="IPR002078">
    <property type="entry name" value="Sigma_54_int"/>
</dbReference>
<evidence type="ECO:0000256" key="3">
    <source>
        <dbReference type="ARBA" id="ARBA00023015"/>
    </source>
</evidence>
<feature type="domain" description="Response regulatory" evidence="7">
    <location>
        <begin position="2"/>
        <end position="113"/>
    </location>
</feature>
<dbReference type="PANTHER" id="PTHR32071:SF21">
    <property type="entry name" value="TRANSCRIPTIONAL REGULATORY PROTEIN FLGR"/>
    <property type="match status" value="1"/>
</dbReference>
<dbReference type="Pfam" id="PF02954">
    <property type="entry name" value="HTH_8"/>
    <property type="match status" value="1"/>
</dbReference>
<dbReference type="SUPFAM" id="SSF52172">
    <property type="entry name" value="CheY-like"/>
    <property type="match status" value="1"/>
</dbReference>
<dbReference type="Gene3D" id="1.10.10.60">
    <property type="entry name" value="Homeodomain-like"/>
    <property type="match status" value="1"/>
</dbReference>
<dbReference type="CDD" id="cd00009">
    <property type="entry name" value="AAA"/>
    <property type="match status" value="1"/>
</dbReference>
<evidence type="ECO:0000313" key="8">
    <source>
        <dbReference type="EMBL" id="SFV55810.1"/>
    </source>
</evidence>
<dbReference type="PANTHER" id="PTHR32071">
    <property type="entry name" value="TRANSCRIPTIONAL REGULATORY PROTEIN"/>
    <property type="match status" value="1"/>
</dbReference>
<dbReference type="InterPro" id="IPR027417">
    <property type="entry name" value="P-loop_NTPase"/>
</dbReference>
<keyword evidence="2" id="KW-0067">ATP-binding</keyword>
<organism evidence="8">
    <name type="scientific">hydrothermal vent metagenome</name>
    <dbReference type="NCBI Taxonomy" id="652676"/>
    <lineage>
        <taxon>unclassified sequences</taxon>
        <taxon>metagenomes</taxon>
        <taxon>ecological metagenomes</taxon>
    </lineage>
</organism>
<dbReference type="AlphaFoldDB" id="A0A1W1BQH0"/>
<keyword evidence="1" id="KW-0547">Nucleotide-binding</keyword>
<dbReference type="PROSITE" id="PS00676">
    <property type="entry name" value="SIGMA54_INTERACT_2"/>
    <property type="match status" value="1"/>
</dbReference>
<dbReference type="Gene3D" id="1.10.8.60">
    <property type="match status" value="1"/>
</dbReference>
<evidence type="ECO:0000256" key="1">
    <source>
        <dbReference type="ARBA" id="ARBA00022741"/>
    </source>
</evidence>
<dbReference type="InterPro" id="IPR001789">
    <property type="entry name" value="Sig_transdc_resp-reg_receiver"/>
</dbReference>